<dbReference type="Proteomes" id="UP000036338">
    <property type="component" value="Unassembled WGS sequence"/>
</dbReference>
<accession>A0A0J5WXL3</accession>
<dbReference type="EMBL" id="LDWR01000024">
    <property type="protein sequence ID" value="KML57011.1"/>
    <property type="molecule type" value="Genomic_DNA"/>
</dbReference>
<organism evidence="1 2">
    <name type="scientific">Burkholderia cepacia</name>
    <name type="common">Pseudomonas cepacia</name>
    <dbReference type="NCBI Taxonomy" id="292"/>
    <lineage>
        <taxon>Bacteria</taxon>
        <taxon>Pseudomonadati</taxon>
        <taxon>Pseudomonadota</taxon>
        <taxon>Betaproteobacteria</taxon>
        <taxon>Burkholderiales</taxon>
        <taxon>Burkholderiaceae</taxon>
        <taxon>Burkholderia</taxon>
        <taxon>Burkholderia cepacia complex</taxon>
    </lineage>
</organism>
<proteinExistence type="predicted"/>
<evidence type="ECO:0000313" key="2">
    <source>
        <dbReference type="Proteomes" id="UP000036338"/>
    </source>
</evidence>
<protein>
    <submittedName>
        <fullName evidence="1">Uncharacterized protein</fullName>
    </submittedName>
</protein>
<gene>
    <name evidence="1" type="ORF">VL15_14855</name>
</gene>
<comment type="caution">
    <text evidence="1">The sequence shown here is derived from an EMBL/GenBank/DDBJ whole genome shotgun (WGS) entry which is preliminary data.</text>
</comment>
<name>A0A0J5WXL3_BURCE</name>
<evidence type="ECO:0000313" key="1">
    <source>
        <dbReference type="EMBL" id="KML57011.1"/>
    </source>
</evidence>
<sequence length="112" mass="13239">MQLVERVDVAMCRCRCELLVVQQQHPLDYHLVFIKHDPFLALFCAGNASLQRRFSKLEWTITLAFRCFVTQIERHIDRLQQTEQQVYIAVPAADGCQREMMLERKCTRLGKR</sequence>
<dbReference type="AlphaFoldDB" id="A0A0J5WXL3"/>
<reference evidence="1 2" key="1">
    <citation type="submission" date="2015-05" db="EMBL/GenBank/DDBJ databases">
        <title>Draft genome of Burkholderia cepacia LK29.</title>
        <authorList>
            <person name="Chan X.Y."/>
        </authorList>
    </citation>
    <scope>NUCLEOTIDE SEQUENCE [LARGE SCALE GENOMIC DNA]</scope>
    <source>
        <strain evidence="1 2">LK29</strain>
    </source>
</reference>